<evidence type="ECO:0000313" key="2">
    <source>
        <dbReference type="EMBL" id="CAE2258068.1"/>
    </source>
</evidence>
<organism evidence="2">
    <name type="scientific">Odontella aurita</name>
    <dbReference type="NCBI Taxonomy" id="265563"/>
    <lineage>
        <taxon>Eukaryota</taxon>
        <taxon>Sar</taxon>
        <taxon>Stramenopiles</taxon>
        <taxon>Ochrophyta</taxon>
        <taxon>Bacillariophyta</taxon>
        <taxon>Mediophyceae</taxon>
        <taxon>Biddulphiophycidae</taxon>
        <taxon>Eupodiscales</taxon>
        <taxon>Odontellaceae</taxon>
        <taxon>Odontella</taxon>
    </lineage>
</organism>
<sequence>MIRHFSAHKEHKDGPSVLQGNTSPGRLRLLDEALLKGLLCFDRPSCSESEAGEGSLQQVTIVDLGLGDSPTTTIEFASALKGAYSVSSIPEPSELKVVGVEVEPDRLDQCKCLLEDASRAGLLRNIPTIDLRLGGMKFSLPLFDSEPRPRLIRAMNVLRSYNIPDAVEGLKVLFHQLSSRGGTLIEGSAEARGLVVVAMSVIKPTPDASSHVDNDDDSIFDEMELGIDAVVFAVDFDALASDPELSRMKSVPSWFNRHNHLPRLWRGFCDASECSEEDVPRWAAPVRSFLFHWAEVCDQIEEEINSSNPNASAEEILIQRVDEVSKCPRPDARLGVEPISPASLRERFMRSTEKLARQVREGTDFSGTDSSWLNTSQTSRGILIWYPGKDLDSGRPVLVVPDADEYYWWEERVGKK</sequence>
<gene>
    <name evidence="2" type="ORF">OAUR00152_LOCUS25213</name>
</gene>
<dbReference type="AlphaFoldDB" id="A0A7S4JB50"/>
<reference evidence="2" key="1">
    <citation type="submission" date="2021-01" db="EMBL/GenBank/DDBJ databases">
        <authorList>
            <person name="Corre E."/>
            <person name="Pelletier E."/>
            <person name="Niang G."/>
            <person name="Scheremetjew M."/>
            <person name="Finn R."/>
            <person name="Kale V."/>
            <person name="Holt S."/>
            <person name="Cochrane G."/>
            <person name="Meng A."/>
            <person name="Brown T."/>
            <person name="Cohen L."/>
        </authorList>
    </citation>
    <scope>NUCLEOTIDE SEQUENCE</scope>
    <source>
        <strain evidence="2">Isolate 1302-5</strain>
    </source>
</reference>
<accession>A0A7S4JB50</accession>
<evidence type="ECO:0000256" key="1">
    <source>
        <dbReference type="SAM" id="MobiDB-lite"/>
    </source>
</evidence>
<proteinExistence type="predicted"/>
<dbReference type="EMBL" id="HBKQ01036599">
    <property type="protein sequence ID" value="CAE2258068.1"/>
    <property type="molecule type" value="Transcribed_RNA"/>
</dbReference>
<name>A0A7S4JB50_9STRA</name>
<feature type="region of interest" description="Disordered" evidence="1">
    <location>
        <begin position="1"/>
        <end position="23"/>
    </location>
</feature>
<protein>
    <submittedName>
        <fullName evidence="2">Uncharacterized protein</fullName>
    </submittedName>
</protein>